<evidence type="ECO:0000256" key="2">
    <source>
        <dbReference type="SAM" id="Phobius"/>
    </source>
</evidence>
<feature type="transmembrane region" description="Helical" evidence="2">
    <location>
        <begin position="135"/>
        <end position="157"/>
    </location>
</feature>
<feature type="compositionally biased region" description="Polar residues" evidence="1">
    <location>
        <begin position="1"/>
        <end position="24"/>
    </location>
</feature>
<keyword evidence="2" id="KW-1133">Transmembrane helix</keyword>
<accession>A0A7S1D8F6</accession>
<feature type="region of interest" description="Disordered" evidence="1">
    <location>
        <begin position="1"/>
        <end position="54"/>
    </location>
</feature>
<dbReference type="PANTHER" id="PTHR31134:SF1">
    <property type="entry name" value="TRANSMEMBRANE PROTEIN 128"/>
    <property type="match status" value="1"/>
</dbReference>
<keyword evidence="2" id="KW-0472">Membrane</keyword>
<dbReference type="AlphaFoldDB" id="A0A7S1D8F6"/>
<feature type="transmembrane region" description="Helical" evidence="2">
    <location>
        <begin position="169"/>
        <end position="197"/>
    </location>
</feature>
<proteinExistence type="predicted"/>
<evidence type="ECO:0000256" key="1">
    <source>
        <dbReference type="SAM" id="MobiDB-lite"/>
    </source>
</evidence>
<dbReference type="PANTHER" id="PTHR31134">
    <property type="entry name" value="TRANSMEMBRANE PROTEIN 128"/>
    <property type="match status" value="1"/>
</dbReference>
<sequence length="201" mass="23016">MSTTQQANKRTNEVKPTNKPTNKRINFPTKESMRDVESDKQPLNNPYSLPRDDEMSPNHPVNVIYRVGVLGGSLYFLHTWSVYDTILHSPNVRHEWFKIGLAASIALLAVKGYVEMYEGKLNKKTVNYNNFRQSTHAIMLLFTMATIAFYVAIWPAFGWQSVPIMTILGYGILLQFALLVPTYVQNIVGFVLMTFFLQQYA</sequence>
<name>A0A7S1D8F6_CYCTE</name>
<protein>
    <submittedName>
        <fullName evidence="3">Uncharacterized protein</fullName>
    </submittedName>
</protein>
<dbReference type="InterPro" id="IPR033579">
    <property type="entry name" value="TMEM128"/>
</dbReference>
<feature type="transmembrane region" description="Helical" evidence="2">
    <location>
        <begin position="95"/>
        <end position="114"/>
    </location>
</feature>
<organism evidence="3">
    <name type="scientific">Cyclophora tenuis</name>
    <name type="common">Marine diatom</name>
    <dbReference type="NCBI Taxonomy" id="216820"/>
    <lineage>
        <taxon>Eukaryota</taxon>
        <taxon>Sar</taxon>
        <taxon>Stramenopiles</taxon>
        <taxon>Ochrophyta</taxon>
        <taxon>Bacillariophyta</taxon>
        <taxon>Fragilariophyceae</taxon>
        <taxon>Fragilariophycidae</taxon>
        <taxon>Cyclophorales</taxon>
        <taxon>Cyclophoraceae</taxon>
        <taxon>Cyclophora</taxon>
    </lineage>
</organism>
<keyword evidence="2" id="KW-0812">Transmembrane</keyword>
<dbReference type="Pfam" id="PF20479">
    <property type="entry name" value="TMEM128"/>
    <property type="match status" value="1"/>
</dbReference>
<gene>
    <name evidence="3" type="ORF">CTEN0397_LOCUS12257</name>
</gene>
<dbReference type="EMBL" id="HBFW01019100">
    <property type="protein sequence ID" value="CAD8941191.1"/>
    <property type="molecule type" value="Transcribed_RNA"/>
</dbReference>
<feature type="transmembrane region" description="Helical" evidence="2">
    <location>
        <begin position="63"/>
        <end position="83"/>
    </location>
</feature>
<evidence type="ECO:0000313" key="3">
    <source>
        <dbReference type="EMBL" id="CAD8941191.1"/>
    </source>
</evidence>
<feature type="compositionally biased region" description="Basic and acidic residues" evidence="1">
    <location>
        <begin position="31"/>
        <end position="40"/>
    </location>
</feature>
<reference evidence="3" key="1">
    <citation type="submission" date="2021-01" db="EMBL/GenBank/DDBJ databases">
        <authorList>
            <person name="Corre E."/>
            <person name="Pelletier E."/>
            <person name="Niang G."/>
            <person name="Scheremetjew M."/>
            <person name="Finn R."/>
            <person name="Kale V."/>
            <person name="Holt S."/>
            <person name="Cochrane G."/>
            <person name="Meng A."/>
            <person name="Brown T."/>
            <person name="Cohen L."/>
        </authorList>
    </citation>
    <scope>NUCLEOTIDE SEQUENCE</scope>
    <source>
        <strain evidence="3">ECT3854</strain>
    </source>
</reference>